<reference evidence="13" key="1">
    <citation type="submission" date="2022-03" db="EMBL/GenBank/DDBJ databases">
        <authorList>
            <person name="Lindestad O."/>
        </authorList>
    </citation>
    <scope>NUCLEOTIDE SEQUENCE</scope>
</reference>
<evidence type="ECO:0000256" key="2">
    <source>
        <dbReference type="ARBA" id="ARBA00022723"/>
    </source>
</evidence>
<dbReference type="InterPro" id="IPR013087">
    <property type="entry name" value="Znf_C2H2_type"/>
</dbReference>
<evidence type="ECO:0000256" key="3">
    <source>
        <dbReference type="ARBA" id="ARBA00022737"/>
    </source>
</evidence>
<feature type="domain" description="ZAD" evidence="12">
    <location>
        <begin position="1"/>
        <end position="70"/>
    </location>
</feature>
<protein>
    <submittedName>
        <fullName evidence="13">Jg22017 protein</fullName>
    </submittedName>
</protein>
<comment type="similarity">
    <text evidence="8">Belongs to the snail C2H2-type zinc-finger protein family.</text>
</comment>
<dbReference type="Pfam" id="PF00096">
    <property type="entry name" value="zf-C2H2"/>
    <property type="match status" value="1"/>
</dbReference>
<keyword evidence="7" id="KW-0539">Nucleus</keyword>
<feature type="non-terminal residue" evidence="13">
    <location>
        <position position="1"/>
    </location>
</feature>
<dbReference type="PROSITE" id="PS51915">
    <property type="entry name" value="ZAD"/>
    <property type="match status" value="1"/>
</dbReference>
<organism evidence="13 14">
    <name type="scientific">Pararge aegeria aegeria</name>
    <dbReference type="NCBI Taxonomy" id="348720"/>
    <lineage>
        <taxon>Eukaryota</taxon>
        <taxon>Metazoa</taxon>
        <taxon>Ecdysozoa</taxon>
        <taxon>Arthropoda</taxon>
        <taxon>Hexapoda</taxon>
        <taxon>Insecta</taxon>
        <taxon>Pterygota</taxon>
        <taxon>Neoptera</taxon>
        <taxon>Endopterygota</taxon>
        <taxon>Lepidoptera</taxon>
        <taxon>Glossata</taxon>
        <taxon>Ditrysia</taxon>
        <taxon>Papilionoidea</taxon>
        <taxon>Nymphalidae</taxon>
        <taxon>Satyrinae</taxon>
        <taxon>Satyrini</taxon>
        <taxon>Parargina</taxon>
        <taxon>Pararge</taxon>
    </lineage>
</organism>
<evidence type="ECO:0000313" key="14">
    <source>
        <dbReference type="Proteomes" id="UP000838756"/>
    </source>
</evidence>
<dbReference type="PANTHER" id="PTHR24388">
    <property type="entry name" value="ZINC FINGER PROTEIN"/>
    <property type="match status" value="1"/>
</dbReference>
<dbReference type="PROSITE" id="PS50157">
    <property type="entry name" value="ZINC_FINGER_C2H2_2"/>
    <property type="match status" value="4"/>
</dbReference>
<evidence type="ECO:0000256" key="1">
    <source>
        <dbReference type="ARBA" id="ARBA00004123"/>
    </source>
</evidence>
<dbReference type="Pfam" id="PF07776">
    <property type="entry name" value="zf-AD"/>
    <property type="match status" value="1"/>
</dbReference>
<evidence type="ECO:0000256" key="5">
    <source>
        <dbReference type="ARBA" id="ARBA00022833"/>
    </source>
</evidence>
<evidence type="ECO:0000259" key="12">
    <source>
        <dbReference type="PROSITE" id="PS51915"/>
    </source>
</evidence>
<name>A0A8S4QZN4_9NEOP</name>
<keyword evidence="14" id="KW-1185">Reference proteome</keyword>
<evidence type="ECO:0000256" key="10">
    <source>
        <dbReference type="PROSITE-ProRule" id="PRU01263"/>
    </source>
</evidence>
<dbReference type="SUPFAM" id="SSF57667">
    <property type="entry name" value="beta-beta-alpha zinc fingers"/>
    <property type="match status" value="2"/>
</dbReference>
<dbReference type="GO" id="GO:0008270">
    <property type="term" value="F:zinc ion binding"/>
    <property type="evidence" value="ECO:0007669"/>
    <property type="project" value="UniProtKB-UniRule"/>
</dbReference>
<dbReference type="GO" id="GO:0000978">
    <property type="term" value="F:RNA polymerase II cis-regulatory region sequence-specific DNA binding"/>
    <property type="evidence" value="ECO:0007669"/>
    <property type="project" value="TreeGrafter"/>
</dbReference>
<feature type="domain" description="C2H2-type" evidence="11">
    <location>
        <begin position="358"/>
        <end position="381"/>
    </location>
</feature>
<comment type="caution">
    <text evidence="13">The sequence shown here is derived from an EMBL/GenBank/DDBJ whole genome shotgun (WGS) entry which is preliminary data.</text>
</comment>
<dbReference type="SMART" id="SM00868">
    <property type="entry name" value="zf-AD"/>
    <property type="match status" value="1"/>
</dbReference>
<evidence type="ECO:0000259" key="11">
    <source>
        <dbReference type="PROSITE" id="PS50157"/>
    </source>
</evidence>
<sequence length="514" mass="59538">VCVVCLDTDSKLYPLSKYNLEQTYETITGLALQDLTNFTATVCPECAQRLLNCSQFRDKSLRGHAALVALIKKHELLTVPYIKTINRSHNNFTSNLVKKTFKPNHRDRNFIDNKDDMRQDETEIEIEEKEEKLLVKVEKQEPVLVFEPVAINEKAKDDSHKELSQRVIKNDLNEDIDIDIDFLNDDYDKDDDFYNNDDDDVSNDSADKALGVKNDKLPVKNKAEDSDSDVELVNKIENDSDIEEIKHDENNEKLQNKVSRTLKRTRKVTFKNGRNAKVNKAQIKSNKKITKKVSGAKARSTNPRAVKSETKVNLKKSNVKPDPGASLTLFEMTKLTHEEQIQDVEKRKESSNYKFSSFQCNFCYRGFICNSTYTRHMEKHSKAFGNVECPICKKYFKDRSSLAKHAKSHTTRYNCTQCEFFSMNLESARMHERWHKGSKYKCPQCDDEFSKYTTYITHLRVKHPSDFICSHCGYSFISQKGLEFHIYRTHRLDKVAVSSSSFRPDPGLELRTRN</sequence>
<keyword evidence="2 10" id="KW-0479">Metal-binding</keyword>
<dbReference type="Proteomes" id="UP000838756">
    <property type="component" value="Unassembled WGS sequence"/>
</dbReference>
<feature type="binding site" evidence="10">
    <location>
        <position position="2"/>
    </location>
    <ligand>
        <name>Zn(2+)</name>
        <dbReference type="ChEBI" id="CHEBI:29105"/>
    </ligand>
</feature>
<feature type="domain" description="C2H2-type" evidence="11">
    <location>
        <begin position="467"/>
        <end position="495"/>
    </location>
</feature>
<keyword evidence="6" id="KW-0238">DNA-binding</keyword>
<dbReference type="PROSITE" id="PS00028">
    <property type="entry name" value="ZINC_FINGER_C2H2_1"/>
    <property type="match status" value="4"/>
</dbReference>
<evidence type="ECO:0000256" key="8">
    <source>
        <dbReference type="ARBA" id="ARBA00037948"/>
    </source>
</evidence>
<dbReference type="GO" id="GO:0000981">
    <property type="term" value="F:DNA-binding transcription factor activity, RNA polymerase II-specific"/>
    <property type="evidence" value="ECO:0007669"/>
    <property type="project" value="TreeGrafter"/>
</dbReference>
<dbReference type="GO" id="GO:0005634">
    <property type="term" value="C:nucleus"/>
    <property type="evidence" value="ECO:0007669"/>
    <property type="project" value="UniProtKB-SubCell"/>
</dbReference>
<feature type="domain" description="C2H2-type" evidence="11">
    <location>
        <begin position="387"/>
        <end position="414"/>
    </location>
</feature>
<keyword evidence="4 9" id="KW-0863">Zinc-finger</keyword>
<feature type="binding site" evidence="10">
    <location>
        <position position="43"/>
    </location>
    <ligand>
        <name>Zn(2+)</name>
        <dbReference type="ChEBI" id="CHEBI:29105"/>
    </ligand>
</feature>
<evidence type="ECO:0000313" key="13">
    <source>
        <dbReference type="EMBL" id="CAH2221694.1"/>
    </source>
</evidence>
<feature type="domain" description="C2H2-type" evidence="11">
    <location>
        <begin position="440"/>
        <end position="468"/>
    </location>
</feature>
<proteinExistence type="inferred from homology"/>
<keyword evidence="5 10" id="KW-0862">Zinc</keyword>
<accession>A0A8S4QZN4</accession>
<dbReference type="InterPro" id="IPR036236">
    <property type="entry name" value="Znf_C2H2_sf"/>
</dbReference>
<dbReference type="SMART" id="SM00355">
    <property type="entry name" value="ZnF_C2H2"/>
    <property type="match status" value="5"/>
</dbReference>
<comment type="subcellular location">
    <subcellularLocation>
        <location evidence="1">Nucleus</location>
    </subcellularLocation>
</comment>
<dbReference type="EMBL" id="CAKXAJ010020378">
    <property type="protein sequence ID" value="CAH2221694.1"/>
    <property type="molecule type" value="Genomic_DNA"/>
</dbReference>
<dbReference type="PANTHER" id="PTHR24388:SF54">
    <property type="entry name" value="PROTEIN ESCARGOT"/>
    <property type="match status" value="1"/>
</dbReference>
<dbReference type="InterPro" id="IPR050527">
    <property type="entry name" value="Snail/Krueppel_Znf"/>
</dbReference>
<evidence type="ECO:0000256" key="4">
    <source>
        <dbReference type="ARBA" id="ARBA00022771"/>
    </source>
</evidence>
<dbReference type="AlphaFoldDB" id="A0A8S4QZN4"/>
<evidence type="ECO:0000256" key="6">
    <source>
        <dbReference type="ARBA" id="ARBA00023125"/>
    </source>
</evidence>
<feature type="binding site" evidence="10">
    <location>
        <position position="5"/>
    </location>
    <ligand>
        <name>Zn(2+)</name>
        <dbReference type="ChEBI" id="CHEBI:29105"/>
    </ligand>
</feature>
<evidence type="ECO:0000256" key="7">
    <source>
        <dbReference type="ARBA" id="ARBA00023242"/>
    </source>
</evidence>
<gene>
    <name evidence="13" type="primary">jg22017</name>
    <name evidence="13" type="ORF">PAEG_LOCUS6717</name>
</gene>
<dbReference type="Gene3D" id="3.30.160.60">
    <property type="entry name" value="Classic Zinc Finger"/>
    <property type="match status" value="2"/>
</dbReference>
<evidence type="ECO:0000256" key="9">
    <source>
        <dbReference type="PROSITE-ProRule" id="PRU00042"/>
    </source>
</evidence>
<dbReference type="InterPro" id="IPR012934">
    <property type="entry name" value="Znf_AD"/>
</dbReference>
<dbReference type="OrthoDB" id="6929585at2759"/>
<feature type="binding site" evidence="10">
    <location>
        <position position="46"/>
    </location>
    <ligand>
        <name>Zn(2+)</name>
        <dbReference type="ChEBI" id="CHEBI:29105"/>
    </ligand>
</feature>
<keyword evidence="3" id="KW-0677">Repeat</keyword>